<organism evidence="1">
    <name type="scientific">marine sediment metagenome</name>
    <dbReference type="NCBI Taxonomy" id="412755"/>
    <lineage>
        <taxon>unclassified sequences</taxon>
        <taxon>metagenomes</taxon>
        <taxon>ecological metagenomes</taxon>
    </lineage>
</organism>
<evidence type="ECO:0000313" key="1">
    <source>
        <dbReference type="EMBL" id="KKL87023.1"/>
    </source>
</evidence>
<dbReference type="AlphaFoldDB" id="A0A0F9FL58"/>
<dbReference type="EMBL" id="LAZR01020949">
    <property type="protein sequence ID" value="KKL87023.1"/>
    <property type="molecule type" value="Genomic_DNA"/>
</dbReference>
<accession>A0A0F9FL58</accession>
<proteinExistence type="predicted"/>
<protein>
    <submittedName>
        <fullName evidence="1">Uncharacterized protein</fullName>
    </submittedName>
</protein>
<gene>
    <name evidence="1" type="ORF">LCGC14_1938890</name>
</gene>
<sequence>MPMKQGPPRPRPEPVARPVTNIESIRKVALKLIANFPGKLECATGVDGKTLILCQEKLSPKQKQWIKDEWKRLTEPSSVDRLKADEGAKVQPKAGSAIEELLDACEVLKRQAPEYRTHVGENGYFVSDGQMNRLCQAAFVVQQRRDELPEPMDGHR</sequence>
<comment type="caution">
    <text evidence="1">The sequence shown here is derived from an EMBL/GenBank/DDBJ whole genome shotgun (WGS) entry which is preliminary data.</text>
</comment>
<reference evidence="1" key="1">
    <citation type="journal article" date="2015" name="Nature">
        <title>Complex archaea that bridge the gap between prokaryotes and eukaryotes.</title>
        <authorList>
            <person name="Spang A."/>
            <person name="Saw J.H."/>
            <person name="Jorgensen S.L."/>
            <person name="Zaremba-Niedzwiedzka K."/>
            <person name="Martijn J."/>
            <person name="Lind A.E."/>
            <person name="van Eijk R."/>
            <person name="Schleper C."/>
            <person name="Guy L."/>
            <person name="Ettema T.J."/>
        </authorList>
    </citation>
    <scope>NUCLEOTIDE SEQUENCE</scope>
</reference>
<name>A0A0F9FL58_9ZZZZ</name>